<dbReference type="PROSITE" id="PS00770">
    <property type="entry name" value="AA_TRANSFER_CLASS_4"/>
    <property type="match status" value="1"/>
</dbReference>
<dbReference type="PANTHER" id="PTHR42743:SF11">
    <property type="entry name" value="AMINODEOXYCHORISMATE LYASE"/>
    <property type="match status" value="1"/>
</dbReference>
<dbReference type="InterPro" id="IPR050571">
    <property type="entry name" value="Class-IV_PLP-Dep_Aminotrnsfr"/>
</dbReference>
<dbReference type="Proteomes" id="UP000218775">
    <property type="component" value="Unassembled WGS sequence"/>
</dbReference>
<comment type="cofactor">
    <cofactor evidence="1 5">
        <name>pyridoxal 5'-phosphate</name>
        <dbReference type="ChEBI" id="CHEBI:597326"/>
    </cofactor>
</comment>
<accession>A0A2A4WZ34</accession>
<name>A0A2A4WZ34_UNCAE</name>
<dbReference type="InterPro" id="IPR043132">
    <property type="entry name" value="BCAT-like_C"/>
</dbReference>
<evidence type="ECO:0000256" key="2">
    <source>
        <dbReference type="ARBA" id="ARBA00009320"/>
    </source>
</evidence>
<gene>
    <name evidence="6" type="ORF">COB21_06075</name>
</gene>
<evidence type="ECO:0000256" key="1">
    <source>
        <dbReference type="ARBA" id="ARBA00001933"/>
    </source>
</evidence>
<dbReference type="Gene3D" id="3.20.10.10">
    <property type="entry name" value="D-amino Acid Aminotransferase, subunit A, domain 2"/>
    <property type="match status" value="1"/>
</dbReference>
<dbReference type="EMBL" id="NVUK01000057">
    <property type="protein sequence ID" value="PCI75077.1"/>
    <property type="molecule type" value="Genomic_DNA"/>
</dbReference>
<dbReference type="CDD" id="cd00449">
    <property type="entry name" value="PLPDE_IV"/>
    <property type="match status" value="1"/>
</dbReference>
<evidence type="ECO:0000256" key="5">
    <source>
        <dbReference type="RuleBase" id="RU004516"/>
    </source>
</evidence>
<dbReference type="PANTHER" id="PTHR42743">
    <property type="entry name" value="AMINO-ACID AMINOTRANSFERASE"/>
    <property type="match status" value="1"/>
</dbReference>
<reference evidence="7" key="1">
    <citation type="submission" date="2017-08" db="EMBL/GenBank/DDBJ databases">
        <title>A dynamic microbial community with high functional redundancy inhabits the cold, oxic subseafloor aquifer.</title>
        <authorList>
            <person name="Tully B.J."/>
            <person name="Wheat C.G."/>
            <person name="Glazer B.T."/>
            <person name="Huber J.A."/>
        </authorList>
    </citation>
    <scope>NUCLEOTIDE SEQUENCE [LARGE SCALE GENOMIC DNA]</scope>
</reference>
<evidence type="ECO:0000313" key="6">
    <source>
        <dbReference type="EMBL" id="PCI75077.1"/>
    </source>
</evidence>
<dbReference type="AlphaFoldDB" id="A0A2A4WZ34"/>
<comment type="similarity">
    <text evidence="2 4">Belongs to the class-IV pyridoxal-phosphate-dependent aminotransferase family.</text>
</comment>
<proteinExistence type="inferred from homology"/>
<comment type="caution">
    <text evidence="6">The sequence shown here is derived from an EMBL/GenBank/DDBJ whole genome shotgun (WGS) entry which is preliminary data.</text>
</comment>
<dbReference type="InterPro" id="IPR018300">
    <property type="entry name" value="Aminotrans_IV_CS"/>
</dbReference>
<organism evidence="6 7">
    <name type="scientific">Aerophobetes bacterium</name>
    <dbReference type="NCBI Taxonomy" id="2030807"/>
    <lineage>
        <taxon>Bacteria</taxon>
        <taxon>Candidatus Aerophobota</taxon>
    </lineage>
</organism>
<dbReference type="GO" id="GO:0046394">
    <property type="term" value="P:carboxylic acid biosynthetic process"/>
    <property type="evidence" value="ECO:0007669"/>
    <property type="project" value="UniProtKB-ARBA"/>
</dbReference>
<evidence type="ECO:0000256" key="3">
    <source>
        <dbReference type="ARBA" id="ARBA00022898"/>
    </source>
</evidence>
<keyword evidence="3 5" id="KW-0663">Pyridoxal phosphate</keyword>
<dbReference type="GO" id="GO:0003824">
    <property type="term" value="F:catalytic activity"/>
    <property type="evidence" value="ECO:0007669"/>
    <property type="project" value="InterPro"/>
</dbReference>
<dbReference type="InterPro" id="IPR001544">
    <property type="entry name" value="Aminotrans_IV"/>
</dbReference>
<dbReference type="Gene3D" id="3.30.470.10">
    <property type="match status" value="1"/>
</dbReference>
<protein>
    <recommendedName>
        <fullName evidence="8">Branched-chain amino acid aminotransferase</fullName>
    </recommendedName>
</protein>
<dbReference type="SUPFAM" id="SSF56752">
    <property type="entry name" value="D-aminoacid aminotransferase-like PLP-dependent enzymes"/>
    <property type="match status" value="1"/>
</dbReference>
<dbReference type="Pfam" id="PF01063">
    <property type="entry name" value="Aminotran_4"/>
    <property type="match status" value="1"/>
</dbReference>
<evidence type="ECO:0000256" key="4">
    <source>
        <dbReference type="RuleBase" id="RU004106"/>
    </source>
</evidence>
<evidence type="ECO:0008006" key="8">
    <source>
        <dbReference type="Google" id="ProtNLM"/>
    </source>
</evidence>
<evidence type="ECO:0000313" key="7">
    <source>
        <dbReference type="Proteomes" id="UP000218775"/>
    </source>
</evidence>
<dbReference type="InterPro" id="IPR036038">
    <property type="entry name" value="Aminotransferase-like"/>
</dbReference>
<sequence>MDLLIYHNKQFYDSDTPLISPLDLSVIRGHSVCDTFRTFNKLPFCLDSHIDRFLACIKEISLTLTYTRAEIKHLVLTMLDKASIHQGELVGKLLLTPGTAPGTYFSPSFAKSLSPKFFIVLMPLEPFPSSYYSQGVILKTIPYTREFPNIKTTNYSTALCSLSTNNSDNASNIHDVLYTNAQGQILEAGTANFFAINAQGVLCTAPSQNVLNGITRDLVLKLAKQHRLPINLSSPNLSDLSSYKAAFITSCNRSIMPVCQIDSTLLPPPSSCEELKNLSNLMQEFIIKNNFYNAVDI</sequence>
<dbReference type="InterPro" id="IPR043131">
    <property type="entry name" value="BCAT-like_N"/>
</dbReference>